<reference evidence="1" key="1">
    <citation type="submission" date="2018-05" db="EMBL/GenBank/DDBJ databases">
        <title>Draft genome of Mucuna pruriens seed.</title>
        <authorList>
            <person name="Nnadi N.E."/>
            <person name="Vos R."/>
            <person name="Hasami M.H."/>
            <person name="Devisetty U.K."/>
            <person name="Aguiy J.C."/>
        </authorList>
    </citation>
    <scope>NUCLEOTIDE SEQUENCE [LARGE SCALE GENOMIC DNA]</scope>
    <source>
        <strain evidence="1">JCA_2017</strain>
    </source>
</reference>
<name>A0A371EGP8_MUCPR</name>
<gene>
    <name evidence="1" type="ORF">CR513_56139</name>
</gene>
<keyword evidence="2" id="KW-1185">Reference proteome</keyword>
<dbReference type="AlphaFoldDB" id="A0A371EGP8"/>
<evidence type="ECO:0000313" key="2">
    <source>
        <dbReference type="Proteomes" id="UP000257109"/>
    </source>
</evidence>
<sequence>MKVMLDEDDQSVVNEQVGGVNITQGERLHKVKQLLLDSDYEIFLDSIVINEGNIVHFALLVDEAMKEDVTTIERSQP</sequence>
<comment type="caution">
    <text evidence="1">The sequence shown here is derived from an EMBL/GenBank/DDBJ whole genome shotgun (WGS) entry which is preliminary data.</text>
</comment>
<evidence type="ECO:0000313" key="1">
    <source>
        <dbReference type="EMBL" id="RDX65227.1"/>
    </source>
</evidence>
<dbReference type="Proteomes" id="UP000257109">
    <property type="component" value="Unassembled WGS sequence"/>
</dbReference>
<feature type="non-terminal residue" evidence="1">
    <location>
        <position position="1"/>
    </location>
</feature>
<organism evidence="1 2">
    <name type="scientific">Mucuna pruriens</name>
    <name type="common">Velvet bean</name>
    <name type="synonym">Dolichos pruriens</name>
    <dbReference type="NCBI Taxonomy" id="157652"/>
    <lineage>
        <taxon>Eukaryota</taxon>
        <taxon>Viridiplantae</taxon>
        <taxon>Streptophyta</taxon>
        <taxon>Embryophyta</taxon>
        <taxon>Tracheophyta</taxon>
        <taxon>Spermatophyta</taxon>
        <taxon>Magnoliopsida</taxon>
        <taxon>eudicotyledons</taxon>
        <taxon>Gunneridae</taxon>
        <taxon>Pentapetalae</taxon>
        <taxon>rosids</taxon>
        <taxon>fabids</taxon>
        <taxon>Fabales</taxon>
        <taxon>Fabaceae</taxon>
        <taxon>Papilionoideae</taxon>
        <taxon>50 kb inversion clade</taxon>
        <taxon>NPAAA clade</taxon>
        <taxon>indigoferoid/millettioid clade</taxon>
        <taxon>Phaseoleae</taxon>
        <taxon>Mucuna</taxon>
    </lineage>
</organism>
<accession>A0A371EGP8</accession>
<dbReference type="EMBL" id="QJKJ01014013">
    <property type="protein sequence ID" value="RDX65227.1"/>
    <property type="molecule type" value="Genomic_DNA"/>
</dbReference>
<protein>
    <submittedName>
        <fullName evidence="1">Uncharacterized protein</fullName>
    </submittedName>
</protein>
<proteinExistence type="predicted"/>